<dbReference type="EMBL" id="JAWDGP010004591">
    <property type="protein sequence ID" value="KAK3763182.1"/>
    <property type="molecule type" value="Genomic_DNA"/>
</dbReference>
<dbReference type="Proteomes" id="UP001283361">
    <property type="component" value="Unassembled WGS sequence"/>
</dbReference>
<feature type="compositionally biased region" description="Basic and acidic residues" evidence="1">
    <location>
        <begin position="23"/>
        <end position="46"/>
    </location>
</feature>
<feature type="region of interest" description="Disordered" evidence="1">
    <location>
        <begin position="1"/>
        <end position="80"/>
    </location>
</feature>
<reference evidence="2" key="1">
    <citation type="journal article" date="2023" name="G3 (Bethesda)">
        <title>A reference genome for the long-term kleptoplast-retaining sea slug Elysia crispata morphotype clarki.</title>
        <authorList>
            <person name="Eastman K.E."/>
            <person name="Pendleton A.L."/>
            <person name="Shaikh M.A."/>
            <person name="Suttiyut T."/>
            <person name="Ogas R."/>
            <person name="Tomko P."/>
            <person name="Gavelis G."/>
            <person name="Widhalm J.R."/>
            <person name="Wisecaver J.H."/>
        </authorList>
    </citation>
    <scope>NUCLEOTIDE SEQUENCE</scope>
    <source>
        <strain evidence="2">ECLA1</strain>
    </source>
</reference>
<evidence type="ECO:0000313" key="3">
    <source>
        <dbReference type="Proteomes" id="UP001283361"/>
    </source>
</evidence>
<organism evidence="2 3">
    <name type="scientific">Elysia crispata</name>
    <name type="common">lettuce slug</name>
    <dbReference type="NCBI Taxonomy" id="231223"/>
    <lineage>
        <taxon>Eukaryota</taxon>
        <taxon>Metazoa</taxon>
        <taxon>Spiralia</taxon>
        <taxon>Lophotrochozoa</taxon>
        <taxon>Mollusca</taxon>
        <taxon>Gastropoda</taxon>
        <taxon>Heterobranchia</taxon>
        <taxon>Euthyneura</taxon>
        <taxon>Panpulmonata</taxon>
        <taxon>Sacoglossa</taxon>
        <taxon>Placobranchoidea</taxon>
        <taxon>Plakobranchidae</taxon>
        <taxon>Elysia</taxon>
    </lineage>
</organism>
<evidence type="ECO:0000256" key="1">
    <source>
        <dbReference type="SAM" id="MobiDB-lite"/>
    </source>
</evidence>
<evidence type="ECO:0000313" key="2">
    <source>
        <dbReference type="EMBL" id="KAK3763182.1"/>
    </source>
</evidence>
<dbReference type="AlphaFoldDB" id="A0AAE0Z764"/>
<protein>
    <submittedName>
        <fullName evidence="2">Uncharacterized protein</fullName>
    </submittedName>
</protein>
<comment type="caution">
    <text evidence="2">The sequence shown here is derived from an EMBL/GenBank/DDBJ whole genome shotgun (WGS) entry which is preliminary data.</text>
</comment>
<feature type="compositionally biased region" description="Polar residues" evidence="1">
    <location>
        <begin position="1"/>
        <end position="22"/>
    </location>
</feature>
<accession>A0AAE0Z764</accession>
<sequence>MCLVLSSSAMSPRNLQANISHQDTQRDTESKVGKAENNHDPCRHPETSPQQRAGERGDYFSPSPTSLSPLSHSQTEVWPDGDTQIGREELIAVTAFWKCIDASRVYLLPHCKSLPTKESNKRLELSYQPLHNKRSKTEVEKRLS</sequence>
<proteinExistence type="predicted"/>
<gene>
    <name evidence="2" type="ORF">RRG08_018751</name>
</gene>
<keyword evidence="3" id="KW-1185">Reference proteome</keyword>
<name>A0AAE0Z764_9GAST</name>
<feature type="compositionally biased region" description="Low complexity" evidence="1">
    <location>
        <begin position="61"/>
        <end position="73"/>
    </location>
</feature>